<dbReference type="Pfam" id="PF16998">
    <property type="entry name" value="17kDa_Anti_2"/>
    <property type="match status" value="1"/>
</dbReference>
<feature type="signal peptide" evidence="1">
    <location>
        <begin position="1"/>
        <end position="23"/>
    </location>
</feature>
<name>A0A1T4MY40_9HYPH</name>
<protein>
    <submittedName>
        <fullName evidence="3">Outer membrane surface antigen</fullName>
    </submittedName>
</protein>
<evidence type="ECO:0000313" key="4">
    <source>
        <dbReference type="Proteomes" id="UP000190135"/>
    </source>
</evidence>
<sequence>MPAVKSPLALIPLILALSGCTMSGSGMQGMIDDSVTTGSIARTPALAHPAPEQDSDNQTVRNAVSAADINAVEVHPLAWANAETGTKGEITAITEVKSGPRICRTFKTSRQRFDGIALYKGEACTFGAGQWTLTRFAESE</sequence>
<accession>A0A1T4MY40</accession>
<dbReference type="EMBL" id="FUXL01000002">
    <property type="protein sequence ID" value="SJZ71764.1"/>
    <property type="molecule type" value="Genomic_DNA"/>
</dbReference>
<evidence type="ECO:0000259" key="2">
    <source>
        <dbReference type="Pfam" id="PF16998"/>
    </source>
</evidence>
<keyword evidence="4" id="KW-1185">Reference proteome</keyword>
<reference evidence="4" key="1">
    <citation type="submission" date="2017-02" db="EMBL/GenBank/DDBJ databases">
        <authorList>
            <person name="Varghese N."/>
            <person name="Submissions S."/>
        </authorList>
    </citation>
    <scope>NUCLEOTIDE SEQUENCE [LARGE SCALE GENOMIC DNA]</scope>
    <source>
        <strain evidence="4">USBA 369</strain>
    </source>
</reference>
<organism evidence="3 4">
    <name type="scientific">Consotaella salsifontis</name>
    <dbReference type="NCBI Taxonomy" id="1365950"/>
    <lineage>
        <taxon>Bacteria</taxon>
        <taxon>Pseudomonadati</taxon>
        <taxon>Pseudomonadota</taxon>
        <taxon>Alphaproteobacteria</taxon>
        <taxon>Hyphomicrobiales</taxon>
        <taxon>Aurantimonadaceae</taxon>
        <taxon>Consotaella</taxon>
    </lineage>
</organism>
<dbReference type="OrthoDB" id="7677942at2"/>
<dbReference type="PROSITE" id="PS51257">
    <property type="entry name" value="PROKAR_LIPOPROTEIN"/>
    <property type="match status" value="1"/>
</dbReference>
<feature type="chain" id="PRO_5012684878" evidence="1">
    <location>
        <begin position="24"/>
        <end position="140"/>
    </location>
</feature>
<evidence type="ECO:0000313" key="3">
    <source>
        <dbReference type="EMBL" id="SJZ71764.1"/>
    </source>
</evidence>
<feature type="domain" description="Surface antigen" evidence="2">
    <location>
        <begin position="30"/>
        <end position="137"/>
    </location>
</feature>
<gene>
    <name evidence="3" type="ORF">SAMN05428963_102337</name>
</gene>
<dbReference type="AlphaFoldDB" id="A0A1T4MY40"/>
<proteinExistence type="predicted"/>
<dbReference type="Proteomes" id="UP000190135">
    <property type="component" value="Unassembled WGS sequence"/>
</dbReference>
<dbReference type="RefSeq" id="WP_078706999.1">
    <property type="nucleotide sequence ID" value="NZ_FUXL01000002.1"/>
</dbReference>
<dbReference type="InterPro" id="IPR032635">
    <property type="entry name" value="Anti_2"/>
</dbReference>
<keyword evidence="1" id="KW-0732">Signal</keyword>
<evidence type="ECO:0000256" key="1">
    <source>
        <dbReference type="SAM" id="SignalP"/>
    </source>
</evidence>